<dbReference type="Proteomes" id="UP000268623">
    <property type="component" value="Unassembled WGS sequence"/>
</dbReference>
<comment type="caution">
    <text evidence="1">The sequence shown here is derived from an EMBL/GenBank/DDBJ whole genome shotgun (WGS) entry which is preliminary data.</text>
</comment>
<accession>A0A3M9XJI4</accession>
<evidence type="ECO:0000313" key="1">
    <source>
        <dbReference type="EMBL" id="RNJ48031.1"/>
    </source>
</evidence>
<gene>
    <name evidence="1" type="ORF">D1O30_19490</name>
</gene>
<keyword evidence="2" id="KW-1185">Reference proteome</keyword>
<dbReference type="InterPro" id="IPR049245">
    <property type="entry name" value="DUF6880"/>
</dbReference>
<proteinExistence type="predicted"/>
<organism evidence="1 2">
    <name type="scientific">Methylocystis hirsuta</name>
    <dbReference type="NCBI Taxonomy" id="369798"/>
    <lineage>
        <taxon>Bacteria</taxon>
        <taxon>Pseudomonadati</taxon>
        <taxon>Pseudomonadota</taxon>
        <taxon>Alphaproteobacteria</taxon>
        <taxon>Hyphomicrobiales</taxon>
        <taxon>Methylocystaceae</taxon>
        <taxon>Methylocystis</taxon>
    </lineage>
</organism>
<dbReference type="Pfam" id="PF21810">
    <property type="entry name" value="DUF6880"/>
    <property type="match status" value="1"/>
</dbReference>
<dbReference type="EMBL" id="QWDD01000003">
    <property type="protein sequence ID" value="RNJ48031.1"/>
    <property type="molecule type" value="Genomic_DNA"/>
</dbReference>
<dbReference type="AlphaFoldDB" id="A0A3M9XJI4"/>
<reference evidence="1 2" key="1">
    <citation type="submission" date="2018-08" db="EMBL/GenBank/DDBJ databases">
        <title>Genome sequence of Methylocystis hirsuta CSC1, a methanotroph able to accumulate PHAs.</title>
        <authorList>
            <person name="Bordel S."/>
            <person name="Rodriguez E."/>
            <person name="Gancedo J."/>
            <person name="Munoz R."/>
        </authorList>
    </citation>
    <scope>NUCLEOTIDE SEQUENCE [LARGE SCALE GENOMIC DNA]</scope>
    <source>
        <strain evidence="1 2">CSC1</strain>
    </source>
</reference>
<dbReference type="OrthoDB" id="7183688at2"/>
<sequence length="467" mass="51341">MPPKKPLTAKNLEALGPERLAELLIEIGDANAAVKLRLELAGAHSSADVAREIRKRLNLIARSRSFVDWQNRRGLVEDLQTQRRAIVDHVGKTDPKEALDLMWGLMALASSVSARCDDSSGTVIGIFHDGVSDLGRLAEAAKSDAKDLADRAFQALLDNDYGQFDHLIPTLSAALGDAGLEHLKSRLVALSKEPAKKPAEHERRKIGWSTDGPIYQDEIANRHRNHVVEMALRDIADAQNDVDAFIAQYDPATRKVPRIAAGIAGRLLAASRAAEALQTIEAAEHKRSDWPELEWEDARVAALQGLERSGDAQAARWSCFERFLSARHLRDYLKRLPDFEAENGALNYAENFANFPAGGSSVPGVMACVGSRGETRTGARGGIKRRSLRSAVARRRRVGQQASFGGDARLARDDRVFSRSRPIQPIQTRRAPFAGMRQSRPFDCGFQKMGICCRPLISGHGLHSLFD</sequence>
<name>A0A3M9XJI4_9HYPH</name>
<protein>
    <submittedName>
        <fullName evidence="1">Uncharacterized protein</fullName>
    </submittedName>
</protein>
<evidence type="ECO:0000313" key="2">
    <source>
        <dbReference type="Proteomes" id="UP000268623"/>
    </source>
</evidence>